<organism evidence="2 3">
    <name type="scientific">Allacma fusca</name>
    <dbReference type="NCBI Taxonomy" id="39272"/>
    <lineage>
        <taxon>Eukaryota</taxon>
        <taxon>Metazoa</taxon>
        <taxon>Ecdysozoa</taxon>
        <taxon>Arthropoda</taxon>
        <taxon>Hexapoda</taxon>
        <taxon>Collembola</taxon>
        <taxon>Symphypleona</taxon>
        <taxon>Sminthuridae</taxon>
        <taxon>Allacma</taxon>
    </lineage>
</organism>
<keyword evidence="1" id="KW-0812">Transmembrane</keyword>
<evidence type="ECO:0000256" key="1">
    <source>
        <dbReference type="SAM" id="Phobius"/>
    </source>
</evidence>
<dbReference type="AlphaFoldDB" id="A0A8J2LD98"/>
<name>A0A8J2LD98_9HEXA</name>
<evidence type="ECO:0000313" key="3">
    <source>
        <dbReference type="Proteomes" id="UP000708208"/>
    </source>
</evidence>
<keyword evidence="1" id="KW-0472">Membrane</keyword>
<protein>
    <submittedName>
        <fullName evidence="2">Uncharacterized protein</fullName>
    </submittedName>
</protein>
<proteinExistence type="predicted"/>
<feature type="transmembrane region" description="Helical" evidence="1">
    <location>
        <begin position="12"/>
        <end position="29"/>
    </location>
</feature>
<dbReference type="OrthoDB" id="6156546at2759"/>
<feature type="non-terminal residue" evidence="2">
    <location>
        <position position="68"/>
    </location>
</feature>
<sequence length="68" mass="7581">MWLLNLKIRTSAVNHVRVMMFVSVIYLVAHLQGISAKMYTNQFAVYIPAGGSKADEIAADHQFTNLGQ</sequence>
<dbReference type="EMBL" id="CAJVCH010553530">
    <property type="protein sequence ID" value="CAG7829927.1"/>
    <property type="molecule type" value="Genomic_DNA"/>
</dbReference>
<gene>
    <name evidence="2" type="ORF">AFUS01_LOCUS39763</name>
</gene>
<evidence type="ECO:0000313" key="2">
    <source>
        <dbReference type="EMBL" id="CAG7829927.1"/>
    </source>
</evidence>
<comment type="caution">
    <text evidence="2">The sequence shown here is derived from an EMBL/GenBank/DDBJ whole genome shotgun (WGS) entry which is preliminary data.</text>
</comment>
<reference evidence="2" key="1">
    <citation type="submission" date="2021-06" db="EMBL/GenBank/DDBJ databases">
        <authorList>
            <person name="Hodson N. C."/>
            <person name="Mongue J. A."/>
            <person name="Jaron S. K."/>
        </authorList>
    </citation>
    <scope>NUCLEOTIDE SEQUENCE</scope>
</reference>
<keyword evidence="1" id="KW-1133">Transmembrane helix</keyword>
<keyword evidence="3" id="KW-1185">Reference proteome</keyword>
<dbReference type="Proteomes" id="UP000708208">
    <property type="component" value="Unassembled WGS sequence"/>
</dbReference>
<accession>A0A8J2LD98</accession>